<dbReference type="EMBL" id="CAUYUJ010001575">
    <property type="protein sequence ID" value="CAK0796585.1"/>
    <property type="molecule type" value="Genomic_DNA"/>
</dbReference>
<evidence type="ECO:0000256" key="1">
    <source>
        <dbReference type="SAM" id="MobiDB-lite"/>
    </source>
</evidence>
<organism evidence="2 3">
    <name type="scientific">Prorocentrum cordatum</name>
    <dbReference type="NCBI Taxonomy" id="2364126"/>
    <lineage>
        <taxon>Eukaryota</taxon>
        <taxon>Sar</taxon>
        <taxon>Alveolata</taxon>
        <taxon>Dinophyceae</taxon>
        <taxon>Prorocentrales</taxon>
        <taxon>Prorocentraceae</taxon>
        <taxon>Prorocentrum</taxon>
    </lineage>
</organism>
<gene>
    <name evidence="2" type="ORF">PCOR1329_LOCUS5936</name>
</gene>
<keyword evidence="3" id="KW-1185">Reference proteome</keyword>
<feature type="compositionally biased region" description="Basic residues" evidence="1">
    <location>
        <begin position="1"/>
        <end position="11"/>
    </location>
</feature>
<evidence type="ECO:0000313" key="3">
    <source>
        <dbReference type="Proteomes" id="UP001189429"/>
    </source>
</evidence>
<feature type="region of interest" description="Disordered" evidence="1">
    <location>
        <begin position="1"/>
        <end position="50"/>
    </location>
</feature>
<evidence type="ECO:0000313" key="2">
    <source>
        <dbReference type="EMBL" id="CAK0796585.1"/>
    </source>
</evidence>
<reference evidence="2" key="1">
    <citation type="submission" date="2023-10" db="EMBL/GenBank/DDBJ databases">
        <authorList>
            <person name="Chen Y."/>
            <person name="Shah S."/>
            <person name="Dougan E. K."/>
            <person name="Thang M."/>
            <person name="Chan C."/>
        </authorList>
    </citation>
    <scope>NUCLEOTIDE SEQUENCE [LARGE SCALE GENOMIC DNA]</scope>
</reference>
<comment type="caution">
    <text evidence="2">The sequence shown here is derived from an EMBL/GenBank/DDBJ whole genome shotgun (WGS) entry which is preliminary data.</text>
</comment>
<dbReference type="Proteomes" id="UP001189429">
    <property type="component" value="Unassembled WGS sequence"/>
</dbReference>
<accession>A0ABN9PX63</accession>
<name>A0ABN9PX63_9DINO</name>
<feature type="compositionally biased region" description="Acidic residues" evidence="1">
    <location>
        <begin position="15"/>
        <end position="24"/>
    </location>
</feature>
<sequence length="50" mass="5289">MRGGHAGRGHRCPGEDEDSDDEGVWDLLRGAACDGAGDDVDQPRRAPAIQ</sequence>
<protein>
    <submittedName>
        <fullName evidence="2">Uncharacterized protein</fullName>
    </submittedName>
</protein>
<proteinExistence type="predicted"/>